<evidence type="ECO:0000313" key="1">
    <source>
        <dbReference type="EMBL" id="QKS24602.1"/>
    </source>
</evidence>
<dbReference type="Proteomes" id="UP000509761">
    <property type="component" value="Chromosome"/>
</dbReference>
<gene>
    <name evidence="1" type="ORF">FX987_02384</name>
</gene>
<accession>A0AAP9NM25</accession>
<dbReference type="EMBL" id="CP054580">
    <property type="protein sequence ID" value="QKS24602.1"/>
    <property type="molecule type" value="Genomic_DNA"/>
</dbReference>
<sequence length="62" mass="7280">MKFKLLKDAPYIGKMGDVINVENKHHIAIMKFNRYIDKEYIEPKAKAKRTTKKDTHTDSDSK</sequence>
<dbReference type="RefSeq" id="WP_174788214.1">
    <property type="nucleotide sequence ID" value="NZ_CP054580.1"/>
</dbReference>
<protein>
    <submittedName>
        <fullName evidence="1">Uncharacterized protein</fullName>
    </submittedName>
</protein>
<dbReference type="AlphaFoldDB" id="A0AAP9NM25"/>
<name>A0AAP9NM25_9GAMM</name>
<keyword evidence="2" id="KW-1185">Reference proteome</keyword>
<evidence type="ECO:0000313" key="2">
    <source>
        <dbReference type="Proteomes" id="UP000509761"/>
    </source>
</evidence>
<proteinExistence type="predicted"/>
<organism evidence="1 2">
    <name type="scientific">Vreelandella titanicae</name>
    <dbReference type="NCBI Taxonomy" id="664683"/>
    <lineage>
        <taxon>Bacteria</taxon>
        <taxon>Pseudomonadati</taxon>
        <taxon>Pseudomonadota</taxon>
        <taxon>Gammaproteobacteria</taxon>
        <taxon>Oceanospirillales</taxon>
        <taxon>Halomonadaceae</taxon>
        <taxon>Vreelandella</taxon>
    </lineage>
</organism>
<reference evidence="1 2" key="1">
    <citation type="submission" date="2019-12" db="EMBL/GenBank/DDBJ databases">
        <title>Genome sequencing and assembly of endphytes of Porphyra tenera.</title>
        <authorList>
            <person name="Park J.M."/>
            <person name="Shin R."/>
            <person name="Jo S.H."/>
        </authorList>
    </citation>
    <scope>NUCLEOTIDE SEQUENCE [LARGE SCALE GENOMIC DNA]</scope>
    <source>
        <strain evidence="1 2">GPM3</strain>
    </source>
</reference>